<evidence type="ECO:0000259" key="2">
    <source>
        <dbReference type="Pfam" id="PF13462"/>
    </source>
</evidence>
<dbReference type="InterPro" id="IPR006311">
    <property type="entry name" value="TAT_signal"/>
</dbReference>
<name>A0ABQ4T7N6_METOR</name>
<dbReference type="RefSeq" id="WP_238311480.1">
    <property type="nucleotide sequence ID" value="NZ_BPQV01000006.1"/>
</dbReference>
<accession>A0ABQ4T7N6</accession>
<feature type="chain" id="PRO_5045789228" description="Thioredoxin-like fold domain-containing protein" evidence="1">
    <location>
        <begin position="32"/>
        <end position="222"/>
    </location>
</feature>
<dbReference type="EMBL" id="BPQV01000006">
    <property type="protein sequence ID" value="GJE27687.1"/>
    <property type="molecule type" value="Genomic_DNA"/>
</dbReference>
<dbReference type="Proteomes" id="UP001055156">
    <property type="component" value="Unassembled WGS sequence"/>
</dbReference>
<sequence length="222" mass="23449">MAPVPRSTPPRITRRAALAAAAVGLAPLGLAAVTGSRTAPAPSVGDAALAGPLGDVWIGAPPAKVMLIAYAAVTCTHCAAFHARTWPALKARWVDTGQLRFALRGFALSPLDTAGFMLARAGDDRHYYAITDLLFEKQALWAFVPEPLDALRDLMRQAGFSRERFEATLNDQALYEAVTLVQTRAASVLGVHATPTFYVNDTRHDGAATAEALGEAIRAASG</sequence>
<evidence type="ECO:0000256" key="1">
    <source>
        <dbReference type="SAM" id="SignalP"/>
    </source>
</evidence>
<organism evidence="3 4">
    <name type="scientific">Methylobacterium organophilum</name>
    <dbReference type="NCBI Taxonomy" id="410"/>
    <lineage>
        <taxon>Bacteria</taxon>
        <taxon>Pseudomonadati</taxon>
        <taxon>Pseudomonadota</taxon>
        <taxon>Alphaproteobacteria</taxon>
        <taxon>Hyphomicrobiales</taxon>
        <taxon>Methylobacteriaceae</taxon>
        <taxon>Methylobacterium</taxon>
    </lineage>
</organism>
<feature type="signal peptide" evidence="1">
    <location>
        <begin position="1"/>
        <end position="31"/>
    </location>
</feature>
<gene>
    <name evidence="3" type="ORF">LKMONMHP_2548</name>
</gene>
<dbReference type="InterPro" id="IPR036249">
    <property type="entry name" value="Thioredoxin-like_sf"/>
</dbReference>
<dbReference type="Pfam" id="PF13462">
    <property type="entry name" value="Thioredoxin_4"/>
    <property type="match status" value="1"/>
</dbReference>
<reference evidence="3" key="2">
    <citation type="submission" date="2021-08" db="EMBL/GenBank/DDBJ databases">
        <authorList>
            <person name="Tani A."/>
            <person name="Ola A."/>
            <person name="Ogura Y."/>
            <person name="Katsura K."/>
            <person name="Hayashi T."/>
        </authorList>
    </citation>
    <scope>NUCLEOTIDE SEQUENCE</scope>
    <source>
        <strain evidence="3">NBRC 15689</strain>
    </source>
</reference>
<feature type="domain" description="Thioredoxin-like fold" evidence="2">
    <location>
        <begin position="54"/>
        <end position="218"/>
    </location>
</feature>
<evidence type="ECO:0000313" key="3">
    <source>
        <dbReference type="EMBL" id="GJE27687.1"/>
    </source>
</evidence>
<dbReference type="SUPFAM" id="SSF52833">
    <property type="entry name" value="Thioredoxin-like"/>
    <property type="match status" value="1"/>
</dbReference>
<dbReference type="InterPro" id="IPR012336">
    <property type="entry name" value="Thioredoxin-like_fold"/>
</dbReference>
<dbReference type="PROSITE" id="PS51318">
    <property type="entry name" value="TAT"/>
    <property type="match status" value="1"/>
</dbReference>
<evidence type="ECO:0000313" key="4">
    <source>
        <dbReference type="Proteomes" id="UP001055156"/>
    </source>
</evidence>
<keyword evidence="1" id="KW-0732">Signal</keyword>
<proteinExistence type="predicted"/>
<dbReference type="Gene3D" id="3.40.30.10">
    <property type="entry name" value="Glutaredoxin"/>
    <property type="match status" value="1"/>
</dbReference>
<keyword evidence="4" id="KW-1185">Reference proteome</keyword>
<reference evidence="3" key="1">
    <citation type="journal article" date="2021" name="Front. Microbiol.">
        <title>Comprehensive Comparative Genomics and Phenotyping of Methylobacterium Species.</title>
        <authorList>
            <person name="Alessa O."/>
            <person name="Ogura Y."/>
            <person name="Fujitani Y."/>
            <person name="Takami H."/>
            <person name="Hayashi T."/>
            <person name="Sahin N."/>
            <person name="Tani A."/>
        </authorList>
    </citation>
    <scope>NUCLEOTIDE SEQUENCE</scope>
    <source>
        <strain evidence="3">NBRC 15689</strain>
    </source>
</reference>
<comment type="caution">
    <text evidence="3">The sequence shown here is derived from an EMBL/GenBank/DDBJ whole genome shotgun (WGS) entry which is preliminary data.</text>
</comment>
<protein>
    <recommendedName>
        <fullName evidence="2">Thioredoxin-like fold domain-containing protein</fullName>
    </recommendedName>
</protein>